<reference evidence="2" key="1">
    <citation type="submission" date="2022-11" db="UniProtKB">
        <authorList>
            <consortium name="WormBaseParasite"/>
        </authorList>
    </citation>
    <scope>IDENTIFICATION</scope>
</reference>
<proteinExistence type="predicted"/>
<organism evidence="1 2">
    <name type="scientific">Panagrolaimus sp. JU765</name>
    <dbReference type="NCBI Taxonomy" id="591449"/>
    <lineage>
        <taxon>Eukaryota</taxon>
        <taxon>Metazoa</taxon>
        <taxon>Ecdysozoa</taxon>
        <taxon>Nematoda</taxon>
        <taxon>Chromadorea</taxon>
        <taxon>Rhabditida</taxon>
        <taxon>Tylenchina</taxon>
        <taxon>Panagrolaimomorpha</taxon>
        <taxon>Panagrolaimoidea</taxon>
        <taxon>Panagrolaimidae</taxon>
        <taxon>Panagrolaimus</taxon>
    </lineage>
</organism>
<name>A0AC34RBT7_9BILA</name>
<evidence type="ECO:0000313" key="2">
    <source>
        <dbReference type="WBParaSite" id="JU765_v2.g549.t1"/>
    </source>
</evidence>
<protein>
    <submittedName>
        <fullName evidence="2">Uncharacterized protein</fullName>
    </submittedName>
</protein>
<dbReference type="WBParaSite" id="JU765_v2.g549.t1">
    <property type="protein sequence ID" value="JU765_v2.g549.t1"/>
    <property type="gene ID" value="JU765_v2.g549"/>
</dbReference>
<accession>A0AC34RBT7</accession>
<dbReference type="Proteomes" id="UP000887576">
    <property type="component" value="Unplaced"/>
</dbReference>
<sequence>MIGMVKAELTVNDNKPGYEIEMAVSKTGHCPTDLLIGSDLMHQIGIEISYKNKTVTFDDSSVIFIITVIEETINDDNSVSEKSEDNSDSDSENEAKIEEVSDSEAKIEEITDSEQETEFKSKNDDSNQKVQNNNKTDTDQSEKSDEEWTAEELEDSKAWEEASNEVVSNLVEMLQCVSY</sequence>
<evidence type="ECO:0000313" key="1">
    <source>
        <dbReference type="Proteomes" id="UP000887576"/>
    </source>
</evidence>